<feature type="domain" description="Histidine kinase" evidence="12">
    <location>
        <begin position="413"/>
        <end position="601"/>
    </location>
</feature>
<dbReference type="Gene3D" id="1.20.5.1930">
    <property type="match status" value="1"/>
</dbReference>
<feature type="transmembrane region" description="Helical" evidence="11">
    <location>
        <begin position="349"/>
        <end position="367"/>
    </location>
</feature>
<dbReference type="InterPro" id="IPR003594">
    <property type="entry name" value="HATPase_dom"/>
</dbReference>
<dbReference type="Pfam" id="PF02518">
    <property type="entry name" value="HATPase_c"/>
    <property type="match status" value="1"/>
</dbReference>
<keyword evidence="7" id="KW-0067">ATP-binding</keyword>
<feature type="repeat" description="TPR" evidence="9">
    <location>
        <begin position="109"/>
        <end position="142"/>
    </location>
</feature>
<feature type="repeat" description="TPR" evidence="9">
    <location>
        <begin position="69"/>
        <end position="102"/>
    </location>
</feature>
<keyword evidence="6 13" id="KW-0418">Kinase</keyword>
<evidence type="ECO:0000256" key="1">
    <source>
        <dbReference type="ARBA" id="ARBA00000085"/>
    </source>
</evidence>
<keyword evidence="3" id="KW-0597">Phosphoprotein</keyword>
<evidence type="ECO:0000256" key="7">
    <source>
        <dbReference type="ARBA" id="ARBA00022840"/>
    </source>
</evidence>
<keyword evidence="10" id="KW-0175">Coiled coil</keyword>
<evidence type="ECO:0000259" key="12">
    <source>
        <dbReference type="PROSITE" id="PS50109"/>
    </source>
</evidence>
<dbReference type="InterPro" id="IPR050482">
    <property type="entry name" value="Sensor_HK_TwoCompSys"/>
</dbReference>
<sequence length="602" mass="68703">MAEDSMIVNPTYSYHLLLKLLKNKKNPDSIKAKTQLTLGSYFNSIGVVDSSLFYTQNSLIHLRNKKELARAYRIMGSSYRRGGQLDDAIKILFKSIKISEEIDYKDMISKVQSDLGLLYANKKEFDKSIQFLKESIDNAQNEQAVYANYINIGAVYFIQNDYDNAEQYFVKAFELMPSDKDPKVAASIALNIGSVLQKNKKYKEASIYYEKSKQIANTHGFRDKSTNATIHKALLLNELGNIKAAIVMLTNALDEAKAISSLVMQQQIHENLSKIYTEQGDYKAANAAIVEFHMVKDSLNKQTLRNEITELEVKYEAEKKEKEILSLKEDQVVKNEEIKRQELLKKSSIIGFLIVLIPITALFLVYYQKMKVKNKYNAQKDEINKQKIDSFLKEQELKLANTYVIAQNEERSRIARELHDSIGGNIAAIKLQMVDIQKNKGLQNTIINQLDETYDQVREISHNLIPKKISQTEFSNLINEYINTIKKVAAPHITFIPHPKDQVDLINDNQKAEIFKIIQELLTNSLKHAKAKIIEICLNAYSDTVEIIFEDDGIGFDKKKEATGIGLQNIRKRLTLLKATMDIDSSANRGTAIRIQIPIDKQ</sequence>
<keyword evidence="9" id="KW-0802">TPR repeat</keyword>
<dbReference type="EC" id="2.7.13.3" evidence="2"/>
<dbReference type="RefSeq" id="WP_344923932.1">
    <property type="nucleotide sequence ID" value="NZ_BAABCW010000001.1"/>
</dbReference>
<keyword evidence="11" id="KW-0812">Transmembrane</keyword>
<dbReference type="SMART" id="SM00028">
    <property type="entry name" value="TPR"/>
    <property type="match status" value="5"/>
</dbReference>
<dbReference type="PROSITE" id="PS50109">
    <property type="entry name" value="HIS_KIN"/>
    <property type="match status" value="1"/>
</dbReference>
<comment type="caution">
    <text evidence="13">The sequence shown here is derived from an EMBL/GenBank/DDBJ whole genome shotgun (WGS) entry which is preliminary data.</text>
</comment>
<dbReference type="SMART" id="SM00387">
    <property type="entry name" value="HATPase_c"/>
    <property type="match status" value="1"/>
</dbReference>
<evidence type="ECO:0000256" key="4">
    <source>
        <dbReference type="ARBA" id="ARBA00022679"/>
    </source>
</evidence>
<reference evidence="14" key="1">
    <citation type="journal article" date="2019" name="Int. J. Syst. Evol. Microbiol.">
        <title>The Global Catalogue of Microorganisms (GCM) 10K type strain sequencing project: providing services to taxonomists for standard genome sequencing and annotation.</title>
        <authorList>
            <consortium name="The Broad Institute Genomics Platform"/>
            <consortium name="The Broad Institute Genome Sequencing Center for Infectious Disease"/>
            <person name="Wu L."/>
            <person name="Ma J."/>
        </authorList>
    </citation>
    <scope>NUCLEOTIDE SEQUENCE [LARGE SCALE GENOMIC DNA]</scope>
    <source>
        <strain evidence="14">JCM 17106</strain>
    </source>
</reference>
<evidence type="ECO:0000256" key="2">
    <source>
        <dbReference type="ARBA" id="ARBA00012438"/>
    </source>
</evidence>
<gene>
    <name evidence="13" type="ORF">GCM10022393_01880</name>
</gene>
<proteinExistence type="predicted"/>
<dbReference type="InterPro" id="IPR019734">
    <property type="entry name" value="TPR_rpt"/>
</dbReference>
<dbReference type="Pfam" id="PF13181">
    <property type="entry name" value="TPR_8"/>
    <property type="match status" value="1"/>
</dbReference>
<keyword evidence="14" id="KW-1185">Reference proteome</keyword>
<dbReference type="Gene3D" id="1.25.40.10">
    <property type="entry name" value="Tetratricopeptide repeat domain"/>
    <property type="match status" value="2"/>
</dbReference>
<dbReference type="Proteomes" id="UP001500459">
    <property type="component" value="Unassembled WGS sequence"/>
</dbReference>
<feature type="repeat" description="TPR" evidence="9">
    <location>
        <begin position="146"/>
        <end position="179"/>
    </location>
</feature>
<dbReference type="GO" id="GO:0016301">
    <property type="term" value="F:kinase activity"/>
    <property type="evidence" value="ECO:0007669"/>
    <property type="project" value="UniProtKB-KW"/>
</dbReference>
<dbReference type="PROSITE" id="PS50293">
    <property type="entry name" value="TPR_REGION"/>
    <property type="match status" value="1"/>
</dbReference>
<dbReference type="PANTHER" id="PTHR24421:SF10">
    <property type="entry name" value="NITRATE_NITRITE SENSOR PROTEIN NARQ"/>
    <property type="match status" value="1"/>
</dbReference>
<dbReference type="InterPro" id="IPR005467">
    <property type="entry name" value="His_kinase_dom"/>
</dbReference>
<dbReference type="Pfam" id="PF13424">
    <property type="entry name" value="TPR_12"/>
    <property type="match status" value="1"/>
</dbReference>
<evidence type="ECO:0000256" key="9">
    <source>
        <dbReference type="PROSITE-ProRule" id="PRU00339"/>
    </source>
</evidence>
<dbReference type="PROSITE" id="PS50005">
    <property type="entry name" value="TPR"/>
    <property type="match status" value="3"/>
</dbReference>
<evidence type="ECO:0000313" key="13">
    <source>
        <dbReference type="EMBL" id="GAA4107019.1"/>
    </source>
</evidence>
<keyword evidence="4" id="KW-0808">Transferase</keyword>
<evidence type="ECO:0000256" key="10">
    <source>
        <dbReference type="SAM" id="Coils"/>
    </source>
</evidence>
<dbReference type="EMBL" id="BAABCW010000001">
    <property type="protein sequence ID" value="GAA4107019.1"/>
    <property type="molecule type" value="Genomic_DNA"/>
</dbReference>
<comment type="catalytic activity">
    <reaction evidence="1">
        <text>ATP + protein L-histidine = ADP + protein N-phospho-L-histidine.</text>
        <dbReference type="EC" id="2.7.13.3"/>
    </reaction>
</comment>
<evidence type="ECO:0000256" key="5">
    <source>
        <dbReference type="ARBA" id="ARBA00022741"/>
    </source>
</evidence>
<dbReference type="Pfam" id="PF07730">
    <property type="entry name" value="HisKA_3"/>
    <property type="match status" value="1"/>
</dbReference>
<evidence type="ECO:0000256" key="11">
    <source>
        <dbReference type="SAM" id="Phobius"/>
    </source>
</evidence>
<dbReference type="CDD" id="cd16917">
    <property type="entry name" value="HATPase_UhpB-NarQ-NarX-like"/>
    <property type="match status" value="1"/>
</dbReference>
<keyword evidence="11" id="KW-1133">Transmembrane helix</keyword>
<dbReference type="InterPro" id="IPR036890">
    <property type="entry name" value="HATPase_C_sf"/>
</dbReference>
<feature type="coiled-coil region" evidence="10">
    <location>
        <begin position="301"/>
        <end position="328"/>
    </location>
</feature>
<dbReference type="Gene3D" id="3.30.565.10">
    <property type="entry name" value="Histidine kinase-like ATPase, C-terminal domain"/>
    <property type="match status" value="1"/>
</dbReference>
<dbReference type="SUPFAM" id="SSF55874">
    <property type="entry name" value="ATPase domain of HSP90 chaperone/DNA topoisomerase II/histidine kinase"/>
    <property type="match status" value="1"/>
</dbReference>
<evidence type="ECO:0000256" key="3">
    <source>
        <dbReference type="ARBA" id="ARBA00022553"/>
    </source>
</evidence>
<keyword evidence="11" id="KW-0472">Membrane</keyword>
<dbReference type="InterPro" id="IPR011712">
    <property type="entry name" value="Sig_transdc_His_kin_sub3_dim/P"/>
</dbReference>
<keyword evidence="5" id="KW-0547">Nucleotide-binding</keyword>
<keyword evidence="8" id="KW-0902">Two-component regulatory system</keyword>
<accession>A0ABP7X842</accession>
<organism evidence="13 14">
    <name type="scientific">Aquimarina addita</name>
    <dbReference type="NCBI Taxonomy" id="870485"/>
    <lineage>
        <taxon>Bacteria</taxon>
        <taxon>Pseudomonadati</taxon>
        <taxon>Bacteroidota</taxon>
        <taxon>Flavobacteriia</taxon>
        <taxon>Flavobacteriales</taxon>
        <taxon>Flavobacteriaceae</taxon>
        <taxon>Aquimarina</taxon>
    </lineage>
</organism>
<dbReference type="InterPro" id="IPR011990">
    <property type="entry name" value="TPR-like_helical_dom_sf"/>
</dbReference>
<evidence type="ECO:0000256" key="8">
    <source>
        <dbReference type="ARBA" id="ARBA00023012"/>
    </source>
</evidence>
<evidence type="ECO:0000313" key="14">
    <source>
        <dbReference type="Proteomes" id="UP001500459"/>
    </source>
</evidence>
<name>A0ABP7X842_9FLAO</name>
<dbReference type="SUPFAM" id="SSF48452">
    <property type="entry name" value="TPR-like"/>
    <property type="match status" value="2"/>
</dbReference>
<evidence type="ECO:0000256" key="6">
    <source>
        <dbReference type="ARBA" id="ARBA00022777"/>
    </source>
</evidence>
<dbReference type="PANTHER" id="PTHR24421">
    <property type="entry name" value="NITRATE/NITRITE SENSOR PROTEIN NARX-RELATED"/>
    <property type="match status" value="1"/>
</dbReference>
<protein>
    <recommendedName>
        <fullName evidence="2">histidine kinase</fullName>
        <ecNumber evidence="2">2.7.13.3</ecNumber>
    </recommendedName>
</protein>